<evidence type="ECO:0000256" key="1">
    <source>
        <dbReference type="SAM" id="MobiDB-lite"/>
    </source>
</evidence>
<gene>
    <name evidence="2" type="ORF">ALEPTO_LOCUS8512</name>
</gene>
<accession>A0A9N9GJ74</accession>
<evidence type="ECO:0000313" key="3">
    <source>
        <dbReference type="Proteomes" id="UP000789508"/>
    </source>
</evidence>
<proteinExistence type="predicted"/>
<sequence>MGVLDEPQPQQLPANEFGFCAFLPQQSAPSEFGFNHSTSKGLELYLNQPFQPQKAPNEFRFNPSADAPLTTFNQNPNLATGNNVLDPTNMNNKEPDT</sequence>
<reference evidence="2" key="1">
    <citation type="submission" date="2021-06" db="EMBL/GenBank/DDBJ databases">
        <authorList>
            <person name="Kallberg Y."/>
            <person name="Tangrot J."/>
            <person name="Rosling A."/>
        </authorList>
    </citation>
    <scope>NUCLEOTIDE SEQUENCE</scope>
    <source>
        <strain evidence="2">FL130A</strain>
    </source>
</reference>
<name>A0A9N9GJ74_9GLOM</name>
<keyword evidence="3" id="KW-1185">Reference proteome</keyword>
<evidence type="ECO:0000313" key="2">
    <source>
        <dbReference type="EMBL" id="CAG8609895.1"/>
    </source>
</evidence>
<feature type="region of interest" description="Disordered" evidence="1">
    <location>
        <begin position="72"/>
        <end position="97"/>
    </location>
</feature>
<feature type="non-terminal residue" evidence="2">
    <location>
        <position position="97"/>
    </location>
</feature>
<protein>
    <submittedName>
        <fullName evidence="2">5411_t:CDS:1</fullName>
    </submittedName>
</protein>
<dbReference type="Proteomes" id="UP000789508">
    <property type="component" value="Unassembled WGS sequence"/>
</dbReference>
<dbReference type="EMBL" id="CAJVPS010004964">
    <property type="protein sequence ID" value="CAG8609895.1"/>
    <property type="molecule type" value="Genomic_DNA"/>
</dbReference>
<dbReference type="AlphaFoldDB" id="A0A9N9GJ74"/>
<organism evidence="2 3">
    <name type="scientific">Ambispora leptoticha</name>
    <dbReference type="NCBI Taxonomy" id="144679"/>
    <lineage>
        <taxon>Eukaryota</taxon>
        <taxon>Fungi</taxon>
        <taxon>Fungi incertae sedis</taxon>
        <taxon>Mucoromycota</taxon>
        <taxon>Glomeromycotina</taxon>
        <taxon>Glomeromycetes</taxon>
        <taxon>Archaeosporales</taxon>
        <taxon>Ambisporaceae</taxon>
        <taxon>Ambispora</taxon>
    </lineage>
</organism>
<comment type="caution">
    <text evidence="2">The sequence shown here is derived from an EMBL/GenBank/DDBJ whole genome shotgun (WGS) entry which is preliminary data.</text>
</comment>